<dbReference type="EMBL" id="JAACJO010000005">
    <property type="protein sequence ID" value="KAF5358418.1"/>
    <property type="molecule type" value="Genomic_DNA"/>
</dbReference>
<proteinExistence type="predicted"/>
<dbReference type="Gene3D" id="2.130.10.80">
    <property type="entry name" value="Galactose oxidase/kelch, beta-propeller"/>
    <property type="match status" value="1"/>
</dbReference>
<dbReference type="Proteomes" id="UP000559027">
    <property type="component" value="Unassembled WGS sequence"/>
</dbReference>
<feature type="signal peptide" evidence="2">
    <location>
        <begin position="1"/>
        <end position="23"/>
    </location>
</feature>
<evidence type="ECO:0000256" key="2">
    <source>
        <dbReference type="SAM" id="SignalP"/>
    </source>
</evidence>
<dbReference type="Pfam" id="PF07250">
    <property type="entry name" value="Glyoxal_oxid_N"/>
    <property type="match status" value="1"/>
</dbReference>
<protein>
    <recommendedName>
        <fullName evidence="7">Copper radical oxidase</fullName>
    </recommendedName>
</protein>
<evidence type="ECO:0000259" key="4">
    <source>
        <dbReference type="Pfam" id="PF09118"/>
    </source>
</evidence>
<keyword evidence="6" id="KW-1185">Reference proteome</keyword>
<dbReference type="Gene3D" id="2.60.40.10">
    <property type="entry name" value="Immunoglobulins"/>
    <property type="match status" value="1"/>
</dbReference>
<keyword evidence="1 2" id="KW-0732">Signal</keyword>
<dbReference type="InterPro" id="IPR011043">
    <property type="entry name" value="Gal_Oxase/kelch_b-propeller"/>
</dbReference>
<evidence type="ECO:0000313" key="5">
    <source>
        <dbReference type="EMBL" id="KAF5358418.1"/>
    </source>
</evidence>
<name>A0A8H5LIL6_9AGAR</name>
<dbReference type="InterPro" id="IPR037293">
    <property type="entry name" value="Gal_Oxidase_central_sf"/>
</dbReference>
<dbReference type="CDD" id="cd02851">
    <property type="entry name" value="E_set_GO_C"/>
    <property type="match status" value="1"/>
</dbReference>
<dbReference type="SUPFAM" id="SSF81296">
    <property type="entry name" value="E set domains"/>
    <property type="match status" value="1"/>
</dbReference>
<evidence type="ECO:0000313" key="6">
    <source>
        <dbReference type="Proteomes" id="UP000559027"/>
    </source>
</evidence>
<dbReference type="InterPro" id="IPR014756">
    <property type="entry name" value="Ig_E-set"/>
</dbReference>
<dbReference type="Pfam" id="PF09118">
    <property type="entry name" value="GO-like_E_set"/>
    <property type="match status" value="1"/>
</dbReference>
<reference evidence="5 6" key="1">
    <citation type="journal article" date="2020" name="ISME J.">
        <title>Uncovering the hidden diversity of litter-decomposition mechanisms in mushroom-forming fungi.</title>
        <authorList>
            <person name="Floudas D."/>
            <person name="Bentzer J."/>
            <person name="Ahren D."/>
            <person name="Johansson T."/>
            <person name="Persson P."/>
            <person name="Tunlid A."/>
        </authorList>
    </citation>
    <scope>NUCLEOTIDE SEQUENCE [LARGE SCALE GENOMIC DNA]</scope>
    <source>
        <strain evidence="5 6">CBS 146.42</strain>
    </source>
</reference>
<feature type="chain" id="PRO_5034075088" description="Copper radical oxidase" evidence="2">
    <location>
        <begin position="24"/>
        <end position="745"/>
    </location>
</feature>
<sequence>MAPLHSFLLPISTLILAAGSVNAHKNPRLRHSFVELTQETEHLTRSVPSGSKTYDSGSPFITYNGKWSTAKSELCLSGSLRTTQERGASFSLSFTGTGIEWLGDCDRFHGYAQVYLDGKEEKKVNLFCDTTSSRKQWSFFRRADLEDGEHIIKVVNLGQLTPQIQRLNTGIMDLDTLVVTPGWTLKAESNLGHRQNPLFESVRNRTRIRRGLLRSEGPPRPRWELSQHGTTGVAAMQLTVVSSSHAIIIDKVEHNPLMISGHGAWAALYDLNTDEVRPLELKTNSFCAGGAFLSNGTLVNVGGAPVDKPGFGDINGLQAIRLFHPCGSENAHKCEIYENPSRIHMASPRWYPTSARLDDGSIIIIGGSTRGDYINSPAMNNPTIEFWPPKGIHGSNGMPIPMQFLKDTLNANLFPIVFLLPDGKLFIAANRDAMIYDWKKNIEKRLPSLPNGVRVTYPMTGVGLLLPLSYENDYTPEVLICGGSTLSDTVPPEQLLSQDSASAQCARMVLTEQGIARGWQVEHMPEPRVMPDAVILPTGEIVIVNGAKSGVAGYGNVKHQVGQSNADNPAFTPVIYNPHAPHERRFYHDDNMPTSSIPRLYHSVATLTPKGDIMIAGSNPNFDRSEAKYVTEYRVERLSPPYMQLDRPGIEEASGAVELGETFTVRLSEAVRDGQEVKVALMDFGFISHSVHMNSRHVWLAASLKGDAAELSVTSPPNDEGFKITIGAREPPVDQAALDNVISKT</sequence>
<dbReference type="PANTHER" id="PTHR32208:SF96">
    <property type="entry name" value="GLYOXAL OXIDASE"/>
    <property type="match status" value="1"/>
</dbReference>
<dbReference type="SUPFAM" id="SSF50965">
    <property type="entry name" value="Galactose oxidase, central domain"/>
    <property type="match status" value="1"/>
</dbReference>
<organism evidence="5 6">
    <name type="scientific">Leucocoprinus leucothites</name>
    <dbReference type="NCBI Taxonomy" id="201217"/>
    <lineage>
        <taxon>Eukaryota</taxon>
        <taxon>Fungi</taxon>
        <taxon>Dikarya</taxon>
        <taxon>Basidiomycota</taxon>
        <taxon>Agaricomycotina</taxon>
        <taxon>Agaricomycetes</taxon>
        <taxon>Agaricomycetidae</taxon>
        <taxon>Agaricales</taxon>
        <taxon>Agaricineae</taxon>
        <taxon>Agaricaceae</taxon>
        <taxon>Leucocoprinus</taxon>
    </lineage>
</organism>
<dbReference type="PANTHER" id="PTHR32208">
    <property type="entry name" value="SECRETED PROTEIN-RELATED"/>
    <property type="match status" value="1"/>
</dbReference>
<dbReference type="AlphaFoldDB" id="A0A8H5LIL6"/>
<dbReference type="Gene3D" id="2.60.120.260">
    <property type="entry name" value="Galactose-binding domain-like"/>
    <property type="match status" value="1"/>
</dbReference>
<dbReference type="InterPro" id="IPR009880">
    <property type="entry name" value="Glyoxal_oxidase_N"/>
</dbReference>
<evidence type="ECO:0008006" key="7">
    <source>
        <dbReference type="Google" id="ProtNLM"/>
    </source>
</evidence>
<evidence type="ECO:0000259" key="3">
    <source>
        <dbReference type="Pfam" id="PF07250"/>
    </source>
</evidence>
<feature type="domain" description="Glyoxal oxidase N-terminal" evidence="3">
    <location>
        <begin position="264"/>
        <end position="642"/>
    </location>
</feature>
<feature type="domain" description="Galactose oxidase-like Early set" evidence="4">
    <location>
        <begin position="647"/>
        <end position="719"/>
    </location>
</feature>
<dbReference type="InterPro" id="IPR015202">
    <property type="entry name" value="GO-like_E_set"/>
</dbReference>
<dbReference type="InterPro" id="IPR013783">
    <property type="entry name" value="Ig-like_fold"/>
</dbReference>
<dbReference type="OrthoDB" id="2019572at2759"/>
<evidence type="ECO:0000256" key="1">
    <source>
        <dbReference type="ARBA" id="ARBA00022729"/>
    </source>
</evidence>
<accession>A0A8H5LIL6</accession>
<comment type="caution">
    <text evidence="5">The sequence shown here is derived from an EMBL/GenBank/DDBJ whole genome shotgun (WGS) entry which is preliminary data.</text>
</comment>
<gene>
    <name evidence="5" type="ORF">D9756_001298</name>
</gene>